<keyword evidence="2" id="KW-1185">Reference proteome</keyword>
<name>A0A011QE41_ACCRE</name>
<dbReference type="STRING" id="1454004.AW11_02471"/>
<proteinExistence type="predicted"/>
<evidence type="ECO:0000313" key="1">
    <source>
        <dbReference type="EMBL" id="EXI87607.1"/>
    </source>
</evidence>
<dbReference type="PATRIC" id="fig|1454004.3.peg.2554"/>
<comment type="caution">
    <text evidence="1">The sequence shown here is derived from an EMBL/GenBank/DDBJ whole genome shotgun (WGS) entry which is preliminary data.</text>
</comment>
<sequence>MSEGLERTAAAEPERRRQLDLRTAFDVAFVMIEPFFDPQQGWAGQSLELLAYRVLRENFPALSSDEVHTLVVAAHRVYIERHPEHSSHLPRPSELRRVNF</sequence>
<dbReference type="Proteomes" id="UP000022141">
    <property type="component" value="Unassembled WGS sequence"/>
</dbReference>
<evidence type="ECO:0000313" key="2">
    <source>
        <dbReference type="Proteomes" id="UP000022141"/>
    </source>
</evidence>
<dbReference type="AlphaFoldDB" id="A0A011QE41"/>
<reference evidence="1" key="1">
    <citation type="submission" date="2014-02" db="EMBL/GenBank/DDBJ databases">
        <title>Expanding our view of genomic diversity in Candidatus Accumulibacter clades.</title>
        <authorList>
            <person name="Skennerton C.T."/>
            <person name="Barr J.J."/>
            <person name="Slater F.R."/>
            <person name="Bond P.L."/>
            <person name="Tyson G.W."/>
        </authorList>
    </citation>
    <scope>NUCLEOTIDE SEQUENCE [LARGE SCALE GENOMIC DNA]</scope>
</reference>
<gene>
    <name evidence="1" type="ORF">AW11_02471</name>
</gene>
<organism evidence="1 2">
    <name type="scientific">Accumulibacter regalis</name>
    <dbReference type="NCBI Taxonomy" id="522306"/>
    <lineage>
        <taxon>Bacteria</taxon>
        <taxon>Pseudomonadati</taxon>
        <taxon>Pseudomonadota</taxon>
        <taxon>Betaproteobacteria</taxon>
        <taxon>Candidatus Accumulibacter</taxon>
    </lineage>
</organism>
<protein>
    <submittedName>
        <fullName evidence="1">Uncharacterized protein</fullName>
    </submittedName>
</protein>
<dbReference type="EMBL" id="JEMY01000033">
    <property type="protein sequence ID" value="EXI87607.1"/>
    <property type="molecule type" value="Genomic_DNA"/>
</dbReference>
<accession>A0A011QE41</accession>